<feature type="domain" description="Transposase IS116/IS110/IS902 C-terminal" evidence="3">
    <location>
        <begin position="153"/>
        <end position="236"/>
    </location>
</feature>
<evidence type="ECO:0000313" key="4">
    <source>
        <dbReference type="EMBL" id="MER2251413.1"/>
    </source>
</evidence>
<feature type="coiled-coil region" evidence="1">
    <location>
        <begin position="87"/>
        <end position="114"/>
    </location>
</feature>
<dbReference type="InterPro" id="IPR003346">
    <property type="entry name" value="Transposase_20"/>
</dbReference>
<feature type="domain" description="Transposase IS110-like N-terminal" evidence="2">
    <location>
        <begin position="8"/>
        <end position="107"/>
    </location>
</feature>
<keyword evidence="1" id="KW-0175">Coiled coil</keyword>
<gene>
    <name evidence="4" type="ORF">ABS772_15955</name>
</gene>
<proteinExistence type="predicted"/>
<evidence type="ECO:0000313" key="5">
    <source>
        <dbReference type="Proteomes" id="UP001480955"/>
    </source>
</evidence>
<keyword evidence="5" id="KW-1185">Reference proteome</keyword>
<name>A0ABV1QPT6_9HYPH</name>
<dbReference type="Pfam" id="PF01548">
    <property type="entry name" value="DEDD_Tnp_IS110"/>
    <property type="match status" value="1"/>
</dbReference>
<evidence type="ECO:0000259" key="3">
    <source>
        <dbReference type="Pfam" id="PF02371"/>
    </source>
</evidence>
<dbReference type="PANTHER" id="PTHR33055:SF13">
    <property type="entry name" value="TRANSPOSASE"/>
    <property type="match status" value="1"/>
</dbReference>
<comment type="caution">
    <text evidence="4">The sequence shown here is derived from an EMBL/GenBank/DDBJ whole genome shotgun (WGS) entry which is preliminary data.</text>
</comment>
<dbReference type="PANTHER" id="PTHR33055">
    <property type="entry name" value="TRANSPOSASE FOR INSERTION SEQUENCE ELEMENT IS1111A"/>
    <property type="match status" value="1"/>
</dbReference>
<reference evidence="4 5" key="1">
    <citation type="submission" date="2024-06" db="EMBL/GenBank/DDBJ databases">
        <authorList>
            <person name="Campbell A.G."/>
        </authorList>
    </citation>
    <scope>NUCLEOTIDE SEQUENCE [LARGE SCALE GENOMIC DNA]</scope>
    <source>
        <strain evidence="4 5">EM12</strain>
    </source>
</reference>
<evidence type="ECO:0000259" key="2">
    <source>
        <dbReference type="Pfam" id="PF01548"/>
    </source>
</evidence>
<dbReference type="Pfam" id="PF02371">
    <property type="entry name" value="Transposase_20"/>
    <property type="match status" value="1"/>
</dbReference>
<accession>A0ABV1QPT6</accession>
<dbReference type="InterPro" id="IPR002525">
    <property type="entry name" value="Transp_IS110-like_N"/>
</dbReference>
<evidence type="ECO:0000256" key="1">
    <source>
        <dbReference type="SAM" id="Coils"/>
    </source>
</evidence>
<protein>
    <submittedName>
        <fullName evidence="4">IS110 family transposase</fullName>
    </submittedName>
</protein>
<sequence length="273" mass="29207">MSEPCWRGCANLVCEATGGYERPLIEAAAALGLPLRRIHPSRARAFARAKAKLAKTDRIDAAVLAALAAFTADEPAPPLPSPAQRALAELMTRLGQLKDQRQAEQCRRERTESALVRRSIAASLALLDAQIREIGAALDEAIAADAERARTAALLRTCKGVGPVACRALLAWLPELGRLNRRTVAALVGVAPITCHSGSSIRSASITGGRKPLRDVLFMAALTASRHNPVFRSLYERLRAAGKPHKVALIAVVRKLVTTLNAMVRAGKPFQPA</sequence>
<dbReference type="RefSeq" id="WP_350395821.1">
    <property type="nucleotide sequence ID" value="NZ_JBELQE010000085.1"/>
</dbReference>
<organism evidence="4 5">
    <name type="scientific">Methylorubrum podarium</name>
    <dbReference type="NCBI Taxonomy" id="200476"/>
    <lineage>
        <taxon>Bacteria</taxon>
        <taxon>Pseudomonadati</taxon>
        <taxon>Pseudomonadota</taxon>
        <taxon>Alphaproteobacteria</taxon>
        <taxon>Hyphomicrobiales</taxon>
        <taxon>Methylobacteriaceae</taxon>
        <taxon>Methylorubrum</taxon>
    </lineage>
</organism>
<dbReference type="InterPro" id="IPR047650">
    <property type="entry name" value="Transpos_IS110"/>
</dbReference>
<dbReference type="NCBIfam" id="NF033542">
    <property type="entry name" value="transpos_IS110"/>
    <property type="match status" value="1"/>
</dbReference>
<dbReference type="EMBL" id="JBELQE010000085">
    <property type="protein sequence ID" value="MER2251413.1"/>
    <property type="molecule type" value="Genomic_DNA"/>
</dbReference>
<dbReference type="Proteomes" id="UP001480955">
    <property type="component" value="Unassembled WGS sequence"/>
</dbReference>